<keyword evidence="5 11" id="KW-0812">Transmembrane</keyword>
<evidence type="ECO:0000256" key="6">
    <source>
        <dbReference type="ARBA" id="ARBA00022824"/>
    </source>
</evidence>
<dbReference type="PANTHER" id="PTHR21072:SF13">
    <property type="entry name" value="GPI TRANSAMIDASE COMPONENT PIG-S"/>
    <property type="match status" value="1"/>
</dbReference>
<keyword evidence="6" id="KW-0256">Endoplasmic reticulum</keyword>
<dbReference type="GO" id="GO:0006506">
    <property type="term" value="P:GPI anchor biosynthetic process"/>
    <property type="evidence" value="ECO:0007669"/>
    <property type="project" value="UniProtKB-KW"/>
</dbReference>
<dbReference type="InterPro" id="IPR019540">
    <property type="entry name" value="PtdIno-glycan_biosynth_class_S"/>
</dbReference>
<reference evidence="12 13" key="1">
    <citation type="submission" date="2023-06" db="EMBL/GenBank/DDBJ databases">
        <title>Black Yeasts Isolated from many extreme environments.</title>
        <authorList>
            <person name="Coleine C."/>
            <person name="Stajich J.E."/>
            <person name="Selbmann L."/>
        </authorList>
    </citation>
    <scope>NUCLEOTIDE SEQUENCE [LARGE SCALE GENOMIC DNA]</scope>
    <source>
        <strain evidence="12 13">CCFEE 5887</strain>
    </source>
</reference>
<comment type="similarity">
    <text evidence="3">Belongs to the PIGS family.</text>
</comment>
<dbReference type="Proteomes" id="UP001345827">
    <property type="component" value="Unassembled WGS sequence"/>
</dbReference>
<evidence type="ECO:0000313" key="13">
    <source>
        <dbReference type="Proteomes" id="UP001345827"/>
    </source>
</evidence>
<feature type="compositionally biased region" description="Basic and acidic residues" evidence="10">
    <location>
        <begin position="130"/>
        <end position="139"/>
    </location>
</feature>
<gene>
    <name evidence="12" type="primary">GPI17</name>
    <name evidence="12" type="ORF">LTR25_002083</name>
</gene>
<evidence type="ECO:0000256" key="4">
    <source>
        <dbReference type="ARBA" id="ARBA00022502"/>
    </source>
</evidence>
<feature type="region of interest" description="Disordered" evidence="10">
    <location>
        <begin position="125"/>
        <end position="146"/>
    </location>
</feature>
<evidence type="ECO:0000256" key="5">
    <source>
        <dbReference type="ARBA" id="ARBA00022692"/>
    </source>
</evidence>
<evidence type="ECO:0000256" key="8">
    <source>
        <dbReference type="ARBA" id="ARBA00023136"/>
    </source>
</evidence>
<evidence type="ECO:0000256" key="1">
    <source>
        <dbReference type="ARBA" id="ARBA00004477"/>
    </source>
</evidence>
<evidence type="ECO:0000256" key="3">
    <source>
        <dbReference type="ARBA" id="ARBA00005316"/>
    </source>
</evidence>
<keyword evidence="9" id="KW-0325">Glycoprotein</keyword>
<comment type="pathway">
    <text evidence="2">Glycolipid biosynthesis; glycosylphosphatidylinositol-anchor biosynthesis.</text>
</comment>
<proteinExistence type="inferred from homology"/>
<feature type="region of interest" description="Disordered" evidence="10">
    <location>
        <begin position="1"/>
        <end position="24"/>
    </location>
</feature>
<evidence type="ECO:0000256" key="11">
    <source>
        <dbReference type="SAM" id="Phobius"/>
    </source>
</evidence>
<accession>A0AAV9QG03</accession>
<dbReference type="GO" id="GO:0016255">
    <property type="term" value="P:attachment of GPI anchor to protein"/>
    <property type="evidence" value="ECO:0007669"/>
    <property type="project" value="InterPro"/>
</dbReference>
<evidence type="ECO:0000256" key="2">
    <source>
        <dbReference type="ARBA" id="ARBA00004687"/>
    </source>
</evidence>
<sequence length="562" mass="61562">METSSAPPPPNAVATKKQPPPEKPEAVSLRTNIVISFWAVILLLGLPTWLQTTSIYRANLPLQDMVNWAEGFNTPAAIPLHIWVQSSGFPCSDAERLVRDTQQVLDDLNEYPTLHQRLHLVSRLSNTKRAGQEEDRPECGGDPTDPVLGDPALKIILEPAPDTFEFKLDAVTATATVRGSGNSIPKQLANILQDLFKDEQITAALQVVSLASHSVYAQAFLKSQPLDQVTSIEKRISRAYKSSPEFHLTFSLFTANGSPSSWDVQEALKDHIYPLVQALSDTAQIDVTTQVQLYSAFSPAVQPVLLEGRNGTFVQEKDLTAFVNAAEWPLAPSIGEGPTLNFILYVPSIDQIPLTIDGIEGTSWLIPQWGGIQILNPPMEPDAESGTVVLPAHLTKDILQQPFQTFSSQLLSLLGVSLSDGATKALPLQLRLDAYKRFSALTLYLKAASSLGSLSRLAQRLSNIPIPKNVAQLVDDTIGNLTTCCHAFQDSRWNAALSHAKVAYRDSEKAFFDKSMVGQVYFPDEHKIAVYLPLLGPIGVPLLVGLLREIKRFVSKRKAAPK</sequence>
<keyword evidence="8 11" id="KW-0472">Membrane</keyword>
<evidence type="ECO:0000313" key="12">
    <source>
        <dbReference type="EMBL" id="KAK5542198.1"/>
    </source>
</evidence>
<dbReference type="AlphaFoldDB" id="A0AAV9QG03"/>
<protein>
    <submittedName>
        <fullName evidence="12">GPI transamidase component</fullName>
    </submittedName>
</protein>
<dbReference type="PANTHER" id="PTHR21072">
    <property type="entry name" value="GPI TRANSAMIDASE COMPONENT PIG-S"/>
    <property type="match status" value="1"/>
</dbReference>
<keyword evidence="4" id="KW-0337">GPI-anchor biosynthesis</keyword>
<organism evidence="12 13">
    <name type="scientific">Vermiconidia calcicola</name>
    <dbReference type="NCBI Taxonomy" id="1690605"/>
    <lineage>
        <taxon>Eukaryota</taxon>
        <taxon>Fungi</taxon>
        <taxon>Dikarya</taxon>
        <taxon>Ascomycota</taxon>
        <taxon>Pezizomycotina</taxon>
        <taxon>Dothideomycetes</taxon>
        <taxon>Dothideomycetidae</taxon>
        <taxon>Mycosphaerellales</taxon>
        <taxon>Extremaceae</taxon>
        <taxon>Vermiconidia</taxon>
    </lineage>
</organism>
<dbReference type="Pfam" id="PF10510">
    <property type="entry name" value="PIG-S"/>
    <property type="match status" value="1"/>
</dbReference>
<keyword evidence="7 11" id="KW-1133">Transmembrane helix</keyword>
<dbReference type="GO" id="GO:0042765">
    <property type="term" value="C:GPI-anchor transamidase complex"/>
    <property type="evidence" value="ECO:0007669"/>
    <property type="project" value="InterPro"/>
</dbReference>
<comment type="subcellular location">
    <subcellularLocation>
        <location evidence="1">Endoplasmic reticulum membrane</location>
        <topology evidence="1">Multi-pass membrane protein</topology>
    </subcellularLocation>
</comment>
<dbReference type="EMBL" id="JAXLQG010000003">
    <property type="protein sequence ID" value="KAK5542198.1"/>
    <property type="molecule type" value="Genomic_DNA"/>
</dbReference>
<evidence type="ECO:0000256" key="10">
    <source>
        <dbReference type="SAM" id="MobiDB-lite"/>
    </source>
</evidence>
<comment type="caution">
    <text evidence="12">The sequence shown here is derived from an EMBL/GenBank/DDBJ whole genome shotgun (WGS) entry which is preliminary data.</text>
</comment>
<feature type="transmembrane region" description="Helical" evidence="11">
    <location>
        <begin position="528"/>
        <end position="547"/>
    </location>
</feature>
<name>A0AAV9QG03_9PEZI</name>
<evidence type="ECO:0000256" key="9">
    <source>
        <dbReference type="ARBA" id="ARBA00023180"/>
    </source>
</evidence>
<feature type="compositionally biased region" description="Pro residues" evidence="10">
    <location>
        <begin position="1"/>
        <end position="11"/>
    </location>
</feature>
<evidence type="ECO:0000256" key="7">
    <source>
        <dbReference type="ARBA" id="ARBA00022989"/>
    </source>
</evidence>
<keyword evidence="13" id="KW-1185">Reference proteome</keyword>